<evidence type="ECO:0000313" key="9">
    <source>
        <dbReference type="Proteomes" id="UP001150238"/>
    </source>
</evidence>
<evidence type="ECO:0000256" key="4">
    <source>
        <dbReference type="ARBA" id="ARBA00023136"/>
    </source>
</evidence>
<feature type="region of interest" description="Disordered" evidence="5">
    <location>
        <begin position="311"/>
        <end position="347"/>
    </location>
</feature>
<evidence type="ECO:0000256" key="1">
    <source>
        <dbReference type="ARBA" id="ARBA00004141"/>
    </source>
</evidence>
<feature type="transmembrane region" description="Helical" evidence="6">
    <location>
        <begin position="98"/>
        <end position="118"/>
    </location>
</feature>
<dbReference type="PANTHER" id="PTHR11132">
    <property type="entry name" value="SOLUTE CARRIER FAMILY 35"/>
    <property type="match status" value="1"/>
</dbReference>
<feature type="transmembrane region" description="Helical" evidence="6">
    <location>
        <begin position="35"/>
        <end position="53"/>
    </location>
</feature>
<evidence type="ECO:0000256" key="3">
    <source>
        <dbReference type="ARBA" id="ARBA00022989"/>
    </source>
</evidence>
<evidence type="ECO:0000256" key="6">
    <source>
        <dbReference type="SAM" id="Phobius"/>
    </source>
</evidence>
<comment type="subcellular location">
    <subcellularLocation>
        <location evidence="1">Membrane</location>
        <topology evidence="1">Multi-pass membrane protein</topology>
    </subcellularLocation>
</comment>
<reference evidence="8" key="1">
    <citation type="submission" date="2022-08" db="EMBL/GenBank/DDBJ databases">
        <authorList>
            <consortium name="DOE Joint Genome Institute"/>
            <person name="Min B."/>
            <person name="Riley R."/>
            <person name="Sierra-Patev S."/>
            <person name="Naranjo-Ortiz M."/>
            <person name="Looney B."/>
            <person name="Konkel Z."/>
            <person name="Slot J.C."/>
            <person name="Sakamoto Y."/>
            <person name="Steenwyk J.L."/>
            <person name="Rokas A."/>
            <person name="Carro J."/>
            <person name="Camarero S."/>
            <person name="Ferreira P."/>
            <person name="Molpeceres G."/>
            <person name="Ruiz-Duenas F.J."/>
            <person name="Serrano A."/>
            <person name="Henrissat B."/>
            <person name="Drula E."/>
            <person name="Hughes K.W."/>
            <person name="Mata J.L."/>
            <person name="Ishikawa N.K."/>
            <person name="Vargas-Isla R."/>
            <person name="Ushijima S."/>
            <person name="Smith C.A."/>
            <person name="Ahrendt S."/>
            <person name="Andreopoulos W."/>
            <person name="He G."/>
            <person name="Labutti K."/>
            <person name="Lipzen A."/>
            <person name="Ng V."/>
            <person name="Sandor L."/>
            <person name="Barry K."/>
            <person name="Martinez A.T."/>
            <person name="Xiao Y."/>
            <person name="Gibbons J.G."/>
            <person name="Terashima K."/>
            <person name="Hibbett D.S."/>
            <person name="Grigoriev I.V."/>
        </authorList>
    </citation>
    <scope>NUCLEOTIDE SEQUENCE</scope>
    <source>
        <strain evidence="8">Sp2 HRB7682 ss15</strain>
    </source>
</reference>
<feature type="transmembrane region" description="Helical" evidence="6">
    <location>
        <begin position="234"/>
        <end position="256"/>
    </location>
</feature>
<keyword evidence="4 6" id="KW-0472">Membrane</keyword>
<keyword evidence="3 6" id="KW-1133">Transmembrane helix</keyword>
<keyword evidence="2 6" id="KW-0812">Transmembrane</keyword>
<evidence type="ECO:0000256" key="2">
    <source>
        <dbReference type="ARBA" id="ARBA00022692"/>
    </source>
</evidence>
<feature type="transmembrane region" description="Helical" evidence="6">
    <location>
        <begin position="292"/>
        <end position="308"/>
    </location>
</feature>
<feature type="transmembrane region" description="Helical" evidence="6">
    <location>
        <begin position="158"/>
        <end position="176"/>
    </location>
</feature>
<feature type="transmembrane region" description="Helical" evidence="6">
    <location>
        <begin position="188"/>
        <end position="208"/>
    </location>
</feature>
<evidence type="ECO:0000313" key="8">
    <source>
        <dbReference type="EMBL" id="KAJ4480501.1"/>
    </source>
</evidence>
<dbReference type="Proteomes" id="UP001150238">
    <property type="component" value="Unassembled WGS sequence"/>
</dbReference>
<reference evidence="8" key="2">
    <citation type="journal article" date="2023" name="Proc. Natl. Acad. Sci. U.S.A.">
        <title>A global phylogenomic analysis of the shiitake genus Lentinula.</title>
        <authorList>
            <person name="Sierra-Patev S."/>
            <person name="Min B."/>
            <person name="Naranjo-Ortiz M."/>
            <person name="Looney B."/>
            <person name="Konkel Z."/>
            <person name="Slot J.C."/>
            <person name="Sakamoto Y."/>
            <person name="Steenwyk J.L."/>
            <person name="Rokas A."/>
            <person name="Carro J."/>
            <person name="Camarero S."/>
            <person name="Ferreira P."/>
            <person name="Molpeceres G."/>
            <person name="Ruiz-Duenas F.J."/>
            <person name="Serrano A."/>
            <person name="Henrissat B."/>
            <person name="Drula E."/>
            <person name="Hughes K.W."/>
            <person name="Mata J.L."/>
            <person name="Ishikawa N.K."/>
            <person name="Vargas-Isla R."/>
            <person name="Ushijima S."/>
            <person name="Smith C.A."/>
            <person name="Donoghue J."/>
            <person name="Ahrendt S."/>
            <person name="Andreopoulos W."/>
            <person name="He G."/>
            <person name="LaButti K."/>
            <person name="Lipzen A."/>
            <person name="Ng V."/>
            <person name="Riley R."/>
            <person name="Sandor L."/>
            <person name="Barry K."/>
            <person name="Martinez A.T."/>
            <person name="Xiao Y."/>
            <person name="Gibbons J.G."/>
            <person name="Terashima K."/>
            <person name="Grigoriev I.V."/>
            <person name="Hibbett D."/>
        </authorList>
    </citation>
    <scope>NUCLEOTIDE SEQUENCE</scope>
    <source>
        <strain evidence="8">Sp2 HRB7682 ss15</strain>
    </source>
</reference>
<proteinExistence type="predicted"/>
<evidence type="ECO:0000256" key="5">
    <source>
        <dbReference type="SAM" id="MobiDB-lite"/>
    </source>
</evidence>
<dbReference type="GO" id="GO:0016020">
    <property type="term" value="C:membrane"/>
    <property type="evidence" value="ECO:0007669"/>
    <property type="project" value="UniProtKB-SubCell"/>
</dbReference>
<feature type="compositionally biased region" description="Basic and acidic residues" evidence="5">
    <location>
        <begin position="328"/>
        <end position="347"/>
    </location>
</feature>
<name>A0A9W9ADV3_9AGAR</name>
<comment type="caution">
    <text evidence="8">The sequence shown here is derived from an EMBL/GenBank/DDBJ whole genome shotgun (WGS) entry which is preliminary data.</text>
</comment>
<dbReference type="EMBL" id="JANVFS010000015">
    <property type="protein sequence ID" value="KAJ4480501.1"/>
    <property type="molecule type" value="Genomic_DNA"/>
</dbReference>
<protein>
    <recommendedName>
        <fullName evidence="7">Sugar phosphate transporter domain-containing protein</fullName>
    </recommendedName>
</protein>
<dbReference type="InterPro" id="IPR050186">
    <property type="entry name" value="TPT_transporter"/>
</dbReference>
<feature type="domain" description="Sugar phosphate transporter" evidence="7">
    <location>
        <begin position="11"/>
        <end position="305"/>
    </location>
</feature>
<gene>
    <name evidence="8" type="ORF">C8J55DRAFT_474548</name>
</gene>
<dbReference type="InterPro" id="IPR004853">
    <property type="entry name" value="Sugar_P_trans_dom"/>
</dbReference>
<feature type="transmembrane region" description="Helical" evidence="6">
    <location>
        <begin position="7"/>
        <end position="29"/>
    </location>
</feature>
<feature type="compositionally biased region" description="Low complexity" evidence="5">
    <location>
        <begin position="313"/>
        <end position="324"/>
    </location>
</feature>
<dbReference type="AlphaFoldDB" id="A0A9W9ADV3"/>
<organism evidence="8 9">
    <name type="scientific">Lentinula lateritia</name>
    <dbReference type="NCBI Taxonomy" id="40482"/>
    <lineage>
        <taxon>Eukaryota</taxon>
        <taxon>Fungi</taxon>
        <taxon>Dikarya</taxon>
        <taxon>Basidiomycota</taxon>
        <taxon>Agaricomycotina</taxon>
        <taxon>Agaricomycetes</taxon>
        <taxon>Agaricomycetidae</taxon>
        <taxon>Agaricales</taxon>
        <taxon>Marasmiineae</taxon>
        <taxon>Omphalotaceae</taxon>
        <taxon>Lentinula</taxon>
    </lineage>
</organism>
<dbReference type="Pfam" id="PF03151">
    <property type="entry name" value="TPT"/>
    <property type="match status" value="1"/>
</dbReference>
<evidence type="ECO:0000259" key="7">
    <source>
        <dbReference type="Pfam" id="PF03151"/>
    </source>
</evidence>
<feature type="transmembrane region" description="Helical" evidence="6">
    <location>
        <begin position="125"/>
        <end position="146"/>
    </location>
</feature>
<sequence>MAVSRQVVAVVSFYMVAALVMIFVNKMVLNATPNLTVLFMFFQSFATVVLLIITSRFTPWVEIPVIEYQTARKLAPLILVDTAGFIFNAFCLRDIEAAFYQIARGLVLPLTILVVAISSRSRPSLPVVGCAAIVTSGFFLGVSFSGDIPARAVPTPLGLFYGLLSSFSIALHAVLVKSSLPHLNGSSTILSFWSNLGSAVLLACLAVFKGEVHEFVIMVSSTDAAGVQWDWATFVYGNIITGIFGFLISIAGILSVKVTSPVTHMFSSAARSVLQIVLGVKIFGDIVTTQRAASAFVILIGTLLYTYVKSRESGPSNPSSGTNSAPMKDLESQSIEKQEQADEKPPT</sequence>
<accession>A0A9W9ADV3</accession>